<proteinExistence type="predicted"/>
<dbReference type="InterPro" id="IPR043502">
    <property type="entry name" value="DNA/RNA_pol_sf"/>
</dbReference>
<name>A0ABU2ZKD6_9SPHN</name>
<reference evidence="1 2" key="1">
    <citation type="submission" date="2023-09" db="EMBL/GenBank/DDBJ databases">
        <authorList>
            <person name="Rey-Velasco X."/>
        </authorList>
    </citation>
    <scope>NUCLEOTIDE SEQUENCE [LARGE SCALE GENOMIC DNA]</scope>
    <source>
        <strain evidence="1 2">F390</strain>
    </source>
</reference>
<comment type="caution">
    <text evidence="1">The sequence shown here is derived from an EMBL/GenBank/DDBJ whole genome shotgun (WGS) entry which is preliminary data.</text>
</comment>
<dbReference type="EMBL" id="JAVRHS010000016">
    <property type="protein sequence ID" value="MDT0577058.1"/>
    <property type="molecule type" value="Genomic_DNA"/>
</dbReference>
<sequence length="172" mass="17780">MRNSTTGKPILADDDPGVCRVVAPTDCPDACSVPRTGGWWPGARWARDGVRSRGKVAAQINELPAHARPAPHSCRAHACRTTPEDVPALAPAQGDVPDAPRADLPVPLALVGKVGPRDEVVAACSGAQALGIHPAMAASHARAMISGLDLRQAAPEADAALLDRLALLAARH</sequence>
<evidence type="ECO:0000313" key="1">
    <source>
        <dbReference type="EMBL" id="MDT0577058.1"/>
    </source>
</evidence>
<evidence type="ECO:0000313" key="2">
    <source>
        <dbReference type="Proteomes" id="UP001259803"/>
    </source>
</evidence>
<dbReference type="RefSeq" id="WP_311341632.1">
    <property type="nucleotide sequence ID" value="NZ_JAVRHS010000016.1"/>
</dbReference>
<dbReference type="SUPFAM" id="SSF56672">
    <property type="entry name" value="DNA/RNA polymerases"/>
    <property type="match status" value="1"/>
</dbReference>
<keyword evidence="2" id="KW-1185">Reference proteome</keyword>
<gene>
    <name evidence="1" type="ORF">RM533_12865</name>
</gene>
<protein>
    <submittedName>
        <fullName evidence="1">Uncharacterized protein</fullName>
    </submittedName>
</protein>
<accession>A0ABU2ZKD6</accession>
<organism evidence="1 2">
    <name type="scientific">Croceicoccus esteveae</name>
    <dbReference type="NCBI Taxonomy" id="3075597"/>
    <lineage>
        <taxon>Bacteria</taxon>
        <taxon>Pseudomonadati</taxon>
        <taxon>Pseudomonadota</taxon>
        <taxon>Alphaproteobacteria</taxon>
        <taxon>Sphingomonadales</taxon>
        <taxon>Erythrobacteraceae</taxon>
        <taxon>Croceicoccus</taxon>
    </lineage>
</organism>
<dbReference type="Proteomes" id="UP001259803">
    <property type="component" value="Unassembled WGS sequence"/>
</dbReference>